<protein>
    <recommendedName>
        <fullName evidence="8">Claudin</fullName>
    </recommendedName>
</protein>
<evidence type="ECO:0000256" key="4">
    <source>
        <dbReference type="ARBA" id="ARBA00022692"/>
    </source>
</evidence>
<organism evidence="10 11">
    <name type="scientific">Phrynosoma platyrhinos</name>
    <name type="common">Desert horned lizard</name>
    <dbReference type="NCBI Taxonomy" id="52577"/>
    <lineage>
        <taxon>Eukaryota</taxon>
        <taxon>Metazoa</taxon>
        <taxon>Chordata</taxon>
        <taxon>Craniata</taxon>
        <taxon>Vertebrata</taxon>
        <taxon>Euteleostomi</taxon>
        <taxon>Lepidosauria</taxon>
        <taxon>Squamata</taxon>
        <taxon>Bifurcata</taxon>
        <taxon>Unidentata</taxon>
        <taxon>Episquamata</taxon>
        <taxon>Toxicofera</taxon>
        <taxon>Iguania</taxon>
        <taxon>Phrynosomatidae</taxon>
        <taxon>Phrynosomatinae</taxon>
        <taxon>Phrynosoma</taxon>
    </lineage>
</organism>
<keyword evidence="7" id="KW-0472">Membrane</keyword>
<evidence type="ECO:0000256" key="7">
    <source>
        <dbReference type="ARBA" id="ARBA00023136"/>
    </source>
</evidence>
<evidence type="ECO:0000256" key="2">
    <source>
        <dbReference type="ARBA" id="ARBA00022427"/>
    </source>
</evidence>
<dbReference type="Pfam" id="PF00822">
    <property type="entry name" value="PMP22_Claudin"/>
    <property type="match status" value="1"/>
</dbReference>
<evidence type="ECO:0000256" key="9">
    <source>
        <dbReference type="SAM" id="SignalP"/>
    </source>
</evidence>
<feature type="chain" id="PRO_5047206553" description="Claudin" evidence="9">
    <location>
        <begin position="27"/>
        <end position="98"/>
    </location>
</feature>
<reference evidence="10 11" key="1">
    <citation type="journal article" date="2022" name="Gigascience">
        <title>A chromosome-level genome assembly and annotation of the desert horned lizard, Phrynosoma platyrhinos, provides insight into chromosomal rearrangements among reptiles.</title>
        <authorList>
            <person name="Koochekian N."/>
            <person name="Ascanio A."/>
            <person name="Farleigh K."/>
            <person name="Card D.C."/>
            <person name="Schield D.R."/>
            <person name="Castoe T.A."/>
            <person name="Jezkova T."/>
        </authorList>
    </citation>
    <scope>NUCLEOTIDE SEQUENCE [LARGE SCALE GENOMIC DNA]</scope>
    <source>
        <strain evidence="10">NK-2021</strain>
    </source>
</reference>
<evidence type="ECO:0000256" key="8">
    <source>
        <dbReference type="RuleBase" id="RU060637"/>
    </source>
</evidence>
<comment type="function">
    <text evidence="8">Claudins function as major constituents of the tight junction complexes that regulate the permeability of epithelia.</text>
</comment>
<accession>A0ABQ7T2B7</accession>
<keyword evidence="6" id="KW-1133">Transmembrane helix</keyword>
<evidence type="ECO:0000313" key="11">
    <source>
        <dbReference type="Proteomes" id="UP000826234"/>
    </source>
</evidence>
<keyword evidence="4" id="KW-0812">Transmembrane</keyword>
<feature type="signal peptide" evidence="9">
    <location>
        <begin position="1"/>
        <end position="26"/>
    </location>
</feature>
<evidence type="ECO:0000256" key="3">
    <source>
        <dbReference type="ARBA" id="ARBA00022475"/>
    </source>
</evidence>
<keyword evidence="5 8" id="KW-0965">Cell junction</keyword>
<comment type="caution">
    <text evidence="10">The sequence shown here is derived from an EMBL/GenBank/DDBJ whole genome shotgun (WGS) entry which is preliminary data.</text>
</comment>
<gene>
    <name evidence="10" type="ORF">JD844_007033</name>
</gene>
<evidence type="ECO:0000256" key="6">
    <source>
        <dbReference type="ARBA" id="ARBA00022989"/>
    </source>
</evidence>
<comment type="similarity">
    <text evidence="1 8">Belongs to the claudin family.</text>
</comment>
<dbReference type="PROSITE" id="PS01346">
    <property type="entry name" value="CLAUDIN"/>
    <property type="match status" value="1"/>
</dbReference>
<evidence type="ECO:0000256" key="5">
    <source>
        <dbReference type="ARBA" id="ARBA00022949"/>
    </source>
</evidence>
<keyword evidence="2 8" id="KW-0796">Tight junction</keyword>
<proteinExistence type="inferred from homology"/>
<evidence type="ECO:0000256" key="1">
    <source>
        <dbReference type="ARBA" id="ARBA00008295"/>
    </source>
</evidence>
<comment type="subcellular location">
    <subcellularLocation>
        <location evidence="8">Cell junction</location>
        <location evidence="8">Tight junction</location>
    </subcellularLocation>
    <subcellularLocation>
        <location evidence="8">Cell membrane</location>
        <topology evidence="8">Multi-pass membrane protein</topology>
    </subcellularLocation>
</comment>
<dbReference type="PANTHER" id="PTHR12002">
    <property type="entry name" value="CLAUDIN"/>
    <property type="match status" value="1"/>
</dbReference>
<name>A0ABQ7T2B7_PHRPL</name>
<dbReference type="InterPro" id="IPR006187">
    <property type="entry name" value="Claudin"/>
</dbReference>
<evidence type="ECO:0000313" key="10">
    <source>
        <dbReference type="EMBL" id="KAH0623862.1"/>
    </source>
</evidence>
<dbReference type="InterPro" id="IPR004031">
    <property type="entry name" value="PMP22/EMP/MP20/Claudin"/>
</dbReference>
<keyword evidence="11" id="KW-1185">Reference proteome</keyword>
<sequence length="98" mass="10602">MTSTAIQISALVLAFLGLILLHTATVNNNWKYSTSSTQIITASWINEGLWKSCVATSFGSVQCKTFPSLLILETYIQVCRALMITSLILGLSSMIAVS</sequence>
<keyword evidence="3 8" id="KW-1003">Cell membrane</keyword>
<dbReference type="Gene3D" id="1.20.140.150">
    <property type="match status" value="1"/>
</dbReference>
<dbReference type="EMBL" id="JAIPUX010001880">
    <property type="protein sequence ID" value="KAH0623862.1"/>
    <property type="molecule type" value="Genomic_DNA"/>
</dbReference>
<dbReference type="InterPro" id="IPR017974">
    <property type="entry name" value="Claudin_CS"/>
</dbReference>
<dbReference type="Proteomes" id="UP000826234">
    <property type="component" value="Unassembled WGS sequence"/>
</dbReference>
<keyword evidence="9" id="KW-0732">Signal</keyword>